<feature type="compositionally biased region" description="Basic residues" evidence="1">
    <location>
        <begin position="52"/>
        <end position="74"/>
    </location>
</feature>
<gene>
    <name evidence="2" type="ORF">E2C01_072108</name>
</gene>
<keyword evidence="3" id="KW-1185">Reference proteome</keyword>
<evidence type="ECO:0000256" key="1">
    <source>
        <dbReference type="SAM" id="MobiDB-lite"/>
    </source>
</evidence>
<evidence type="ECO:0000313" key="2">
    <source>
        <dbReference type="EMBL" id="MPC77649.1"/>
    </source>
</evidence>
<accession>A0A5B7I6X9</accession>
<sequence>MHTHCQASQKGRRNPLQDDEESAACSKNEKNLCLGEKNVKQSGTREAERTPCRRHHHHYHHHHHYRCQHHRRHPDKVTRPASATQSRIQTAGELQASSLGRKVSRWERVHAAEASPGYSFSDTSYEGTRGKDNTGFNARSATKQRQGGHECYTWTDCISHEKRISAFVAILNFQ</sequence>
<protein>
    <submittedName>
        <fullName evidence="2">Uncharacterized protein</fullName>
    </submittedName>
</protein>
<evidence type="ECO:0000313" key="3">
    <source>
        <dbReference type="Proteomes" id="UP000324222"/>
    </source>
</evidence>
<feature type="region of interest" description="Disordered" evidence="1">
    <location>
        <begin position="1"/>
        <end position="96"/>
    </location>
</feature>
<feature type="compositionally biased region" description="Basic and acidic residues" evidence="1">
    <location>
        <begin position="37"/>
        <end position="51"/>
    </location>
</feature>
<dbReference type="Proteomes" id="UP000324222">
    <property type="component" value="Unassembled WGS sequence"/>
</dbReference>
<comment type="caution">
    <text evidence="2">The sequence shown here is derived from an EMBL/GenBank/DDBJ whole genome shotgun (WGS) entry which is preliminary data.</text>
</comment>
<proteinExistence type="predicted"/>
<name>A0A5B7I6X9_PORTR</name>
<feature type="region of interest" description="Disordered" evidence="1">
    <location>
        <begin position="117"/>
        <end position="142"/>
    </location>
</feature>
<organism evidence="2 3">
    <name type="scientific">Portunus trituberculatus</name>
    <name type="common">Swimming crab</name>
    <name type="synonym">Neptunus trituberculatus</name>
    <dbReference type="NCBI Taxonomy" id="210409"/>
    <lineage>
        <taxon>Eukaryota</taxon>
        <taxon>Metazoa</taxon>
        <taxon>Ecdysozoa</taxon>
        <taxon>Arthropoda</taxon>
        <taxon>Crustacea</taxon>
        <taxon>Multicrustacea</taxon>
        <taxon>Malacostraca</taxon>
        <taxon>Eumalacostraca</taxon>
        <taxon>Eucarida</taxon>
        <taxon>Decapoda</taxon>
        <taxon>Pleocyemata</taxon>
        <taxon>Brachyura</taxon>
        <taxon>Eubrachyura</taxon>
        <taxon>Portunoidea</taxon>
        <taxon>Portunidae</taxon>
        <taxon>Portuninae</taxon>
        <taxon>Portunus</taxon>
    </lineage>
</organism>
<reference evidence="2 3" key="1">
    <citation type="submission" date="2019-05" db="EMBL/GenBank/DDBJ databases">
        <title>Another draft genome of Portunus trituberculatus and its Hox gene families provides insights of decapod evolution.</title>
        <authorList>
            <person name="Jeong J.-H."/>
            <person name="Song I."/>
            <person name="Kim S."/>
            <person name="Choi T."/>
            <person name="Kim D."/>
            <person name="Ryu S."/>
            <person name="Kim W."/>
        </authorList>
    </citation>
    <scope>NUCLEOTIDE SEQUENCE [LARGE SCALE GENOMIC DNA]</scope>
    <source>
        <tissue evidence="2">Muscle</tissue>
    </source>
</reference>
<dbReference type="AlphaFoldDB" id="A0A5B7I6X9"/>
<dbReference type="EMBL" id="VSRR010046365">
    <property type="protein sequence ID" value="MPC77649.1"/>
    <property type="molecule type" value="Genomic_DNA"/>
</dbReference>